<evidence type="ECO:0000313" key="3">
    <source>
        <dbReference type="Proteomes" id="UP000008983"/>
    </source>
</evidence>
<dbReference type="Proteomes" id="UP000008983">
    <property type="component" value="Unassembled WGS sequence"/>
</dbReference>
<dbReference type="OMA" id="ISGVHIC"/>
<reference evidence="2 3" key="1">
    <citation type="submission" date="2011-07" db="EMBL/GenBank/DDBJ databases">
        <authorList>
            <person name="Coyne R."/>
            <person name="Brami D."/>
            <person name="Johnson J."/>
            <person name="Hostetler J."/>
            <person name="Hannick L."/>
            <person name="Clark T."/>
            <person name="Cassidy-Hanley D."/>
            <person name="Inman J."/>
        </authorList>
    </citation>
    <scope>NUCLEOTIDE SEQUENCE [LARGE SCALE GENOMIC DNA]</scope>
    <source>
        <strain evidence="2 3">G5</strain>
    </source>
</reference>
<keyword evidence="2" id="KW-0012">Acyltransferase</keyword>
<feature type="repeat" description="WD" evidence="1">
    <location>
        <begin position="1"/>
        <end position="22"/>
    </location>
</feature>
<dbReference type="GeneID" id="14909619"/>
<sequence length="153" mass="17454">MTAGWDQNVLIWDMRTNSTQNYIYGPLICGDALDFKNNLVLTGSWREDKQLQLWDIRKTSKSINLQWENLGNEQDSQSFIYSCQFSKYDDSFIIAGSAGSNQIRLFDRNSNNMCIDALTSNIKKGVFSIDWANKKNYAVYGVSDGTLGYFEAI</sequence>
<protein>
    <submittedName>
        <fullName evidence="2">WD repeat protein</fullName>
        <ecNumber evidence="2">2.3.1.48</ecNumber>
    </submittedName>
</protein>
<dbReference type="InterPro" id="IPR015943">
    <property type="entry name" value="WD40/YVTN_repeat-like_dom_sf"/>
</dbReference>
<evidence type="ECO:0000313" key="2">
    <source>
        <dbReference type="EMBL" id="EGR33438.1"/>
    </source>
</evidence>
<evidence type="ECO:0000256" key="1">
    <source>
        <dbReference type="PROSITE-ProRule" id="PRU00221"/>
    </source>
</evidence>
<dbReference type="InterPro" id="IPR036322">
    <property type="entry name" value="WD40_repeat_dom_sf"/>
</dbReference>
<dbReference type="PROSITE" id="PS50082">
    <property type="entry name" value="WD_REPEATS_2"/>
    <property type="match status" value="1"/>
</dbReference>
<keyword evidence="1" id="KW-0853">WD repeat</keyword>
<dbReference type="GO" id="GO:0061733">
    <property type="term" value="F:protein-lysine-acetyltransferase activity"/>
    <property type="evidence" value="ECO:0007669"/>
    <property type="project" value="UniProtKB-EC"/>
</dbReference>
<dbReference type="InParanoid" id="G0QMW7"/>
<keyword evidence="3" id="KW-1185">Reference proteome</keyword>
<proteinExistence type="predicted"/>
<dbReference type="STRING" id="857967.G0QMW7"/>
<name>G0QMW7_ICHMU</name>
<dbReference type="PANTHER" id="PTHR47822:SF2">
    <property type="entry name" value="F-BOX AND WD-40 DOMAIN PROTEIN 7"/>
    <property type="match status" value="1"/>
</dbReference>
<dbReference type="Gene3D" id="2.130.10.10">
    <property type="entry name" value="YVTN repeat-like/Quinoprotein amine dehydrogenase"/>
    <property type="match status" value="1"/>
</dbReference>
<keyword evidence="2" id="KW-0808">Transferase</keyword>
<dbReference type="EC" id="2.3.1.48" evidence="2"/>
<accession>G0QMW7</accession>
<dbReference type="SUPFAM" id="SSF50978">
    <property type="entry name" value="WD40 repeat-like"/>
    <property type="match status" value="1"/>
</dbReference>
<dbReference type="AlphaFoldDB" id="G0QMW7"/>
<organism evidence="2 3">
    <name type="scientific">Ichthyophthirius multifiliis</name>
    <name type="common">White spot disease agent</name>
    <name type="synonym">Ich</name>
    <dbReference type="NCBI Taxonomy" id="5932"/>
    <lineage>
        <taxon>Eukaryota</taxon>
        <taxon>Sar</taxon>
        <taxon>Alveolata</taxon>
        <taxon>Ciliophora</taxon>
        <taxon>Intramacronucleata</taxon>
        <taxon>Oligohymenophorea</taxon>
        <taxon>Hymenostomatida</taxon>
        <taxon>Ophryoglenina</taxon>
        <taxon>Ichthyophthirius</taxon>
    </lineage>
</organism>
<dbReference type="OrthoDB" id="283402at2759"/>
<dbReference type="InterPro" id="IPR001680">
    <property type="entry name" value="WD40_rpt"/>
</dbReference>
<dbReference type="RefSeq" id="XP_004037424.1">
    <property type="nucleotide sequence ID" value="XM_004037376.1"/>
</dbReference>
<dbReference type="EMBL" id="GL983447">
    <property type="protein sequence ID" value="EGR33438.1"/>
    <property type="molecule type" value="Genomic_DNA"/>
</dbReference>
<gene>
    <name evidence="2" type="ORF">IMG5_053000</name>
</gene>
<dbReference type="PANTHER" id="PTHR47822">
    <property type="entry name" value="CARBOHYDRATE BINDING DOMAIN CONTAINING PROTEIN"/>
    <property type="match status" value="1"/>
</dbReference>